<evidence type="ECO:0008006" key="3">
    <source>
        <dbReference type="Google" id="ProtNLM"/>
    </source>
</evidence>
<dbReference type="Proteomes" id="UP000185936">
    <property type="component" value="Unassembled WGS sequence"/>
</dbReference>
<organism evidence="1 2">
    <name type="scientific">Natronorubrum thiooxidans</name>
    <dbReference type="NCBI Taxonomy" id="308853"/>
    <lineage>
        <taxon>Archaea</taxon>
        <taxon>Methanobacteriati</taxon>
        <taxon>Methanobacteriota</taxon>
        <taxon>Stenosarchaea group</taxon>
        <taxon>Halobacteria</taxon>
        <taxon>Halobacteriales</taxon>
        <taxon>Natrialbaceae</taxon>
        <taxon>Natronorubrum</taxon>
    </lineage>
</organism>
<dbReference type="SUPFAM" id="SSF57903">
    <property type="entry name" value="FYVE/PHD zinc finger"/>
    <property type="match status" value="1"/>
</dbReference>
<evidence type="ECO:0000313" key="2">
    <source>
        <dbReference type="Proteomes" id="UP000185936"/>
    </source>
</evidence>
<accession>A0A1N7GU04</accession>
<sequence length="100" mass="11123">MSKASALGLDPEAVHCKVGFCDPQWVRGSQSYSLPLENTMTFREVYQTVFDEDVQPDSSASSCPKCNGQVTTNVVETMCEDCGHLLETQHSQMQRRVSYA</sequence>
<proteinExistence type="predicted"/>
<dbReference type="InterPro" id="IPR011011">
    <property type="entry name" value="Znf_FYVE_PHD"/>
</dbReference>
<dbReference type="AlphaFoldDB" id="A0A1N7GU04"/>
<evidence type="ECO:0000313" key="1">
    <source>
        <dbReference type="EMBL" id="SIS16030.1"/>
    </source>
</evidence>
<gene>
    <name evidence="1" type="ORF">SAMN05421752_11580</name>
</gene>
<reference evidence="2" key="1">
    <citation type="submission" date="2017-01" db="EMBL/GenBank/DDBJ databases">
        <authorList>
            <person name="Varghese N."/>
            <person name="Submissions S."/>
        </authorList>
    </citation>
    <scope>NUCLEOTIDE SEQUENCE [LARGE SCALE GENOMIC DNA]</scope>
    <source>
        <strain evidence="2">type strain: HArc-</strain>
    </source>
</reference>
<keyword evidence="2" id="KW-1185">Reference proteome</keyword>
<protein>
    <recommendedName>
        <fullName evidence="3">TFIIB zinc-binding</fullName>
    </recommendedName>
</protein>
<dbReference type="STRING" id="308853.SAMN05421752_11580"/>
<name>A0A1N7GU04_9EURY</name>
<dbReference type="EMBL" id="FTNR01000015">
    <property type="protein sequence ID" value="SIS16030.1"/>
    <property type="molecule type" value="Genomic_DNA"/>
</dbReference>